<evidence type="ECO:0000313" key="14">
    <source>
        <dbReference type="Proteomes" id="UP000238350"/>
    </source>
</evidence>
<keyword evidence="5" id="KW-0479">Metal-binding</keyword>
<sequence length="419" mass="47496">MTSRYRVDYALKAHRKDEFIEWTKSLLTVPFVLHAGSSNHFRIGDDSRQSAEARRRYAEIFRDLEQLIADQIYYQSLNDADLGRLRQMVPSVGHFFTRLPLERAFYVQDEKRALSKRRMVAPSFNDVRLILNTAQAMALAKPITRLELATFDGDVTLYEDGANLEEGSPQITRILALLERGVAIGIVTAAGYPDPSGKMYLVRFGALIDAVLNSNLDHEYKANLLVMGGECNYLFRLDPDIGGLRYIDREEWALDEMLAWREDAVSELLDKAEQVLKRQIEVLSMTHTATLYRKERSIGMIPLKGKRIPRENLEEVVLNVQHSLSASPAAKELYFCAFNGGHDVWVDVGDKRFGVLCLQRYLGGIAMERTLHVGDQFASIGSNDFKARLVAATVWIADPQETVEIIDELVDYLDESNSE</sequence>
<dbReference type="PIRSF" id="PIRSF028836">
    <property type="entry name" value="ISN1"/>
    <property type="match status" value="1"/>
</dbReference>
<evidence type="ECO:0000256" key="8">
    <source>
        <dbReference type="ARBA" id="ARBA00022840"/>
    </source>
</evidence>
<evidence type="ECO:0000256" key="3">
    <source>
        <dbReference type="ARBA" id="ARBA00011881"/>
    </source>
</evidence>
<evidence type="ECO:0000256" key="11">
    <source>
        <dbReference type="ARBA" id="ARBA00047413"/>
    </source>
</evidence>
<evidence type="ECO:0000256" key="5">
    <source>
        <dbReference type="ARBA" id="ARBA00022723"/>
    </source>
</evidence>
<dbReference type="InterPro" id="IPR036412">
    <property type="entry name" value="HAD-like_sf"/>
</dbReference>
<keyword evidence="9 12" id="KW-0460">Magnesium</keyword>
<organism evidence="13 14">
    <name type="scientific">Wickerhamiella sorbophila</name>
    <dbReference type="NCBI Taxonomy" id="45607"/>
    <lineage>
        <taxon>Eukaryota</taxon>
        <taxon>Fungi</taxon>
        <taxon>Dikarya</taxon>
        <taxon>Ascomycota</taxon>
        <taxon>Saccharomycotina</taxon>
        <taxon>Dipodascomycetes</taxon>
        <taxon>Dipodascales</taxon>
        <taxon>Trichomonascaceae</taxon>
        <taxon>Wickerhamiella</taxon>
    </lineage>
</organism>
<dbReference type="OrthoDB" id="185373at2759"/>
<comment type="cofactor">
    <cofactor evidence="1 12">
        <name>Mg(2+)</name>
        <dbReference type="ChEBI" id="CHEBI:18420"/>
    </cofactor>
</comment>
<evidence type="ECO:0000256" key="2">
    <source>
        <dbReference type="ARBA" id="ARBA00005307"/>
    </source>
</evidence>
<keyword evidence="7 12" id="KW-0378">Hydrolase</keyword>
<dbReference type="STRING" id="45607.A0A2T0FPB5"/>
<keyword evidence="8" id="KW-0067">ATP-binding</keyword>
<dbReference type="PANTHER" id="PTHR28213:SF1">
    <property type="entry name" value="IMP-SPECIFIC 5'-NUCLEOTIDASE 1"/>
    <property type="match status" value="1"/>
</dbReference>
<protein>
    <recommendedName>
        <fullName evidence="4 12">IMP-specific 5'-nucleotidase 1</fullName>
        <ecNumber evidence="12">3.1.3.-</ecNumber>
    </recommendedName>
</protein>
<dbReference type="GO" id="GO:0000287">
    <property type="term" value="F:magnesium ion binding"/>
    <property type="evidence" value="ECO:0007669"/>
    <property type="project" value="InterPro"/>
</dbReference>
<evidence type="ECO:0000256" key="6">
    <source>
        <dbReference type="ARBA" id="ARBA00022741"/>
    </source>
</evidence>
<dbReference type="RefSeq" id="XP_024666776.1">
    <property type="nucleotide sequence ID" value="XM_024811008.1"/>
</dbReference>
<evidence type="ECO:0000256" key="1">
    <source>
        <dbReference type="ARBA" id="ARBA00001946"/>
    </source>
</evidence>
<keyword evidence="6" id="KW-0547">Nucleotide-binding</keyword>
<evidence type="ECO:0000256" key="12">
    <source>
        <dbReference type="PIRNR" id="PIRNR028836"/>
    </source>
</evidence>
<dbReference type="GO" id="GO:0009117">
    <property type="term" value="P:nucleotide metabolic process"/>
    <property type="evidence" value="ECO:0007669"/>
    <property type="project" value="UniProtKB-KW"/>
</dbReference>
<evidence type="ECO:0000256" key="7">
    <source>
        <dbReference type="ARBA" id="ARBA00022801"/>
    </source>
</evidence>
<comment type="catalytic activity">
    <reaction evidence="11">
        <text>IMP + H2O = inosine + phosphate</text>
        <dbReference type="Rhea" id="RHEA:27718"/>
        <dbReference type="ChEBI" id="CHEBI:15377"/>
        <dbReference type="ChEBI" id="CHEBI:17596"/>
        <dbReference type="ChEBI" id="CHEBI:43474"/>
        <dbReference type="ChEBI" id="CHEBI:58053"/>
        <dbReference type="EC" id="3.1.3.99"/>
    </reaction>
</comment>
<dbReference type="Pfam" id="PF06437">
    <property type="entry name" value="ISN1"/>
    <property type="match status" value="1"/>
</dbReference>
<keyword evidence="10 12" id="KW-0546">Nucleotide metabolism</keyword>
<comment type="similarity">
    <text evidence="2 12">Belongs to the ISN1 family.</text>
</comment>
<proteinExistence type="inferred from homology"/>
<dbReference type="GeneID" id="36518199"/>
<reference evidence="13 14" key="1">
    <citation type="submission" date="2017-04" db="EMBL/GenBank/DDBJ databases">
        <title>Genome sequencing of [Candida] sorbophila.</title>
        <authorList>
            <person name="Ahn J.O."/>
        </authorList>
    </citation>
    <scope>NUCLEOTIDE SEQUENCE [LARGE SCALE GENOMIC DNA]</scope>
    <source>
        <strain evidence="13 14">DS02</strain>
    </source>
</reference>
<dbReference type="PANTHER" id="PTHR28213">
    <property type="entry name" value="IMP-SPECIFIC 5'-NUCLEOTIDASE 1"/>
    <property type="match status" value="1"/>
</dbReference>
<comment type="function">
    <text evidence="12">IMP-specific 5'-nucleotidase involved in IMP (inositol monophosphate) degradation.</text>
</comment>
<keyword evidence="14" id="KW-1185">Reference proteome</keyword>
<comment type="caution">
    <text evidence="13">The sequence shown here is derived from an EMBL/GenBank/DDBJ whole genome shotgun (WGS) entry which is preliminary data.</text>
</comment>
<dbReference type="GO" id="GO:0008253">
    <property type="term" value="F:5'-nucleotidase activity"/>
    <property type="evidence" value="ECO:0007669"/>
    <property type="project" value="InterPro"/>
</dbReference>
<evidence type="ECO:0000256" key="4">
    <source>
        <dbReference type="ARBA" id="ARBA00015544"/>
    </source>
</evidence>
<dbReference type="SUPFAM" id="SSF56784">
    <property type="entry name" value="HAD-like"/>
    <property type="match status" value="1"/>
</dbReference>
<comment type="subunit">
    <text evidence="3 12">Homotetramer.</text>
</comment>
<evidence type="ECO:0000313" key="13">
    <source>
        <dbReference type="EMBL" id="PRT56831.1"/>
    </source>
</evidence>
<dbReference type="GO" id="GO:0005524">
    <property type="term" value="F:ATP binding"/>
    <property type="evidence" value="ECO:0007669"/>
    <property type="project" value="UniProtKB-KW"/>
</dbReference>
<evidence type="ECO:0000256" key="10">
    <source>
        <dbReference type="ARBA" id="ARBA00023080"/>
    </source>
</evidence>
<dbReference type="InterPro" id="IPR009453">
    <property type="entry name" value="ISN1"/>
</dbReference>
<dbReference type="EC" id="3.1.3.-" evidence="12"/>
<accession>A0A2T0FPB5</accession>
<dbReference type="EMBL" id="NDIQ01000022">
    <property type="protein sequence ID" value="PRT56831.1"/>
    <property type="molecule type" value="Genomic_DNA"/>
</dbReference>
<dbReference type="Proteomes" id="UP000238350">
    <property type="component" value="Unassembled WGS sequence"/>
</dbReference>
<gene>
    <name evidence="13" type="ORF">B9G98_04451</name>
</gene>
<dbReference type="GO" id="GO:0071592">
    <property type="term" value="P:nicotinic acid riboside biosynthetic process"/>
    <property type="evidence" value="ECO:0007669"/>
    <property type="project" value="TreeGrafter"/>
</dbReference>
<name>A0A2T0FPB5_9ASCO</name>
<dbReference type="GO" id="GO:0071590">
    <property type="term" value="P:nicotinamide riboside biosynthetic process"/>
    <property type="evidence" value="ECO:0007669"/>
    <property type="project" value="TreeGrafter"/>
</dbReference>
<evidence type="ECO:0000256" key="9">
    <source>
        <dbReference type="ARBA" id="ARBA00022842"/>
    </source>
</evidence>
<dbReference type="AlphaFoldDB" id="A0A2T0FPB5"/>
<dbReference type="GO" id="GO:0006190">
    <property type="term" value="P:inosine salvage"/>
    <property type="evidence" value="ECO:0007669"/>
    <property type="project" value="InterPro"/>
</dbReference>